<reference evidence="9 10" key="1">
    <citation type="journal article" date="2017" name="Nat. Commun.">
        <title>In situ click chemistry generation of cyclooxygenase-2 inhibitors.</title>
        <authorList>
            <person name="Bhardwaj A."/>
            <person name="Kaur J."/>
            <person name="Wuest M."/>
            <person name="Wuest F."/>
        </authorList>
    </citation>
    <scope>NUCLEOTIDE SEQUENCE [LARGE SCALE GENOMIC DNA]</scope>
    <source>
        <strain evidence="9">S2_018_000_R2_106</strain>
    </source>
</reference>
<comment type="subcellular location">
    <subcellularLocation>
        <location evidence="1">Membrane</location>
        <topology evidence="1">Single-pass membrane protein</topology>
    </subcellularLocation>
</comment>
<sequence length="286" mass="32453">MNQQRLIVWGVAAVALVILLWSSLFVVRQQEQAMLVALGKVVRLESEPGLHIKMPFYHQVVYFDKRLLNNQSPTEEVQTLDKERVLVDSFTRWQIADAGLFYRNVRTIDIAVQRLDTIVNSNIREQVAQVRLADLVGAKRDAVMRELFTQSAEEAAPMGIRIIDVRLKRADLPQENSEAVFRRMRAERQKEANTLRAEGEEAAQKIRAEAEKERTVLLAEANRDSQKLWGEGEAEAIRITGAAFNKDPGFYKFTKSLDAYKASMTGSNTLMVVDPSSEFLDTMVKP</sequence>
<organism evidence="9 10">
    <name type="scientific">Blastochloris viridis</name>
    <name type="common">Rhodopseudomonas viridis</name>
    <dbReference type="NCBI Taxonomy" id="1079"/>
    <lineage>
        <taxon>Bacteria</taxon>
        <taxon>Pseudomonadati</taxon>
        <taxon>Pseudomonadota</taxon>
        <taxon>Alphaproteobacteria</taxon>
        <taxon>Hyphomicrobiales</taxon>
        <taxon>Blastochloridaceae</taxon>
        <taxon>Blastochloris</taxon>
    </lineage>
</organism>
<dbReference type="SMART" id="SM00244">
    <property type="entry name" value="PHB"/>
    <property type="match status" value="1"/>
</dbReference>
<keyword evidence="5 7" id="KW-0472">Membrane</keyword>
<comment type="function">
    <text evidence="6">HflC and HflK could regulate a protease.</text>
</comment>
<dbReference type="PANTHER" id="PTHR42911:SF1">
    <property type="entry name" value="MODULATOR OF FTSH PROTEASE HFLC"/>
    <property type="match status" value="1"/>
</dbReference>
<feature type="domain" description="Band 7" evidence="8">
    <location>
        <begin position="22"/>
        <end position="184"/>
    </location>
</feature>
<keyword evidence="3 7" id="KW-0812">Transmembrane</keyword>
<evidence type="ECO:0000256" key="4">
    <source>
        <dbReference type="ARBA" id="ARBA00022989"/>
    </source>
</evidence>
<dbReference type="PIRSF" id="PIRSF005651">
    <property type="entry name" value="HflC"/>
    <property type="match status" value="1"/>
</dbReference>
<dbReference type="PANTHER" id="PTHR42911">
    <property type="entry name" value="MODULATOR OF FTSH PROTEASE HFLC"/>
    <property type="match status" value="1"/>
</dbReference>
<dbReference type="EMBL" id="VAFM01000001">
    <property type="protein sequence ID" value="TKW61308.1"/>
    <property type="molecule type" value="Genomic_DNA"/>
</dbReference>
<dbReference type="InterPro" id="IPR010200">
    <property type="entry name" value="HflC"/>
</dbReference>
<dbReference type="AlphaFoldDB" id="A0A6N4RDU1"/>
<name>A0A6N4RDU1_BLAVI</name>
<dbReference type="SUPFAM" id="SSF117892">
    <property type="entry name" value="Band 7/SPFH domain"/>
    <property type="match status" value="1"/>
</dbReference>
<gene>
    <name evidence="9" type="ORF">DI628_01365</name>
</gene>
<keyword evidence="4 7" id="KW-1133">Transmembrane helix</keyword>
<dbReference type="PRINTS" id="PR00721">
    <property type="entry name" value="STOMATIN"/>
</dbReference>
<evidence type="ECO:0000256" key="3">
    <source>
        <dbReference type="ARBA" id="ARBA00022692"/>
    </source>
</evidence>
<dbReference type="Gene3D" id="3.30.479.30">
    <property type="entry name" value="Band 7 domain"/>
    <property type="match status" value="1"/>
</dbReference>
<evidence type="ECO:0000256" key="2">
    <source>
        <dbReference type="ARBA" id="ARBA00007862"/>
    </source>
</evidence>
<accession>A0A6N4RDU1</accession>
<evidence type="ECO:0000313" key="10">
    <source>
        <dbReference type="Proteomes" id="UP000320948"/>
    </source>
</evidence>
<keyword evidence="9" id="KW-0378">Hydrolase</keyword>
<evidence type="ECO:0000256" key="6">
    <source>
        <dbReference type="PIRNR" id="PIRNR005651"/>
    </source>
</evidence>
<dbReference type="Pfam" id="PF01145">
    <property type="entry name" value="Band_7"/>
    <property type="match status" value="1"/>
</dbReference>
<evidence type="ECO:0000313" key="9">
    <source>
        <dbReference type="EMBL" id="TKW61308.1"/>
    </source>
</evidence>
<proteinExistence type="inferred from homology"/>
<feature type="transmembrane region" description="Helical" evidence="7">
    <location>
        <begin position="6"/>
        <end position="27"/>
    </location>
</feature>
<dbReference type="InterPro" id="IPR001972">
    <property type="entry name" value="Stomatin_HflK_fam"/>
</dbReference>
<comment type="similarity">
    <text evidence="2 6">Belongs to the band 7/mec-2 family. HflC subfamily.</text>
</comment>
<comment type="caution">
    <text evidence="9">The sequence shown here is derived from an EMBL/GenBank/DDBJ whole genome shotgun (WGS) entry which is preliminary data.</text>
</comment>
<dbReference type="InterPro" id="IPR001107">
    <property type="entry name" value="Band_7"/>
</dbReference>
<dbReference type="GO" id="GO:0008233">
    <property type="term" value="F:peptidase activity"/>
    <property type="evidence" value="ECO:0007669"/>
    <property type="project" value="UniProtKB-KW"/>
</dbReference>
<protein>
    <recommendedName>
        <fullName evidence="6">Protein HflC</fullName>
    </recommendedName>
</protein>
<evidence type="ECO:0000256" key="7">
    <source>
        <dbReference type="SAM" id="Phobius"/>
    </source>
</evidence>
<evidence type="ECO:0000256" key="5">
    <source>
        <dbReference type="ARBA" id="ARBA00023136"/>
    </source>
</evidence>
<dbReference type="Proteomes" id="UP000320948">
    <property type="component" value="Unassembled WGS sequence"/>
</dbReference>
<evidence type="ECO:0000259" key="8">
    <source>
        <dbReference type="SMART" id="SM00244"/>
    </source>
</evidence>
<dbReference type="GO" id="GO:0016020">
    <property type="term" value="C:membrane"/>
    <property type="evidence" value="ECO:0007669"/>
    <property type="project" value="UniProtKB-SubCell"/>
</dbReference>
<keyword evidence="9" id="KW-0645">Protease</keyword>
<dbReference type="GO" id="GO:0006508">
    <property type="term" value="P:proteolysis"/>
    <property type="evidence" value="ECO:0007669"/>
    <property type="project" value="UniProtKB-KW"/>
</dbReference>
<evidence type="ECO:0000256" key="1">
    <source>
        <dbReference type="ARBA" id="ARBA00004167"/>
    </source>
</evidence>
<dbReference type="CDD" id="cd03405">
    <property type="entry name" value="SPFH_HflC"/>
    <property type="match status" value="1"/>
</dbReference>
<dbReference type="InterPro" id="IPR036013">
    <property type="entry name" value="Band_7/SPFH_dom_sf"/>
</dbReference>